<dbReference type="SUPFAM" id="SSF55729">
    <property type="entry name" value="Acyl-CoA N-acyltransferases (Nat)"/>
    <property type="match status" value="1"/>
</dbReference>
<dbReference type="EMBL" id="WBVS01000006">
    <property type="protein sequence ID" value="KAB7787994.1"/>
    <property type="molecule type" value="Genomic_DNA"/>
</dbReference>
<reference evidence="3 4" key="1">
    <citation type="submission" date="2019-09" db="EMBL/GenBank/DDBJ databases">
        <title>Characterization of the phylogenetic diversity of two novel species belonging to the genus Bifidobacterium: Bifidobacterium cebidarum sp. nov. and Bifidobacterium leontopitheci sp. nov.</title>
        <authorList>
            <person name="Lugli G.A."/>
            <person name="Duranti S."/>
            <person name="Milani C."/>
            <person name="Turroni F."/>
            <person name="Ventura M."/>
        </authorList>
    </citation>
    <scope>NUCLEOTIDE SEQUENCE [LARGE SCALE GENOMIC DNA]</scope>
    <source>
        <strain evidence="3 4">LMG 31469</strain>
    </source>
</reference>
<dbReference type="GO" id="GO:0008080">
    <property type="term" value="F:N-acetyltransferase activity"/>
    <property type="evidence" value="ECO:0007669"/>
    <property type="project" value="InterPro"/>
</dbReference>
<dbReference type="PANTHER" id="PTHR43072">
    <property type="entry name" value="N-ACETYLTRANSFERASE"/>
    <property type="match status" value="1"/>
</dbReference>
<dbReference type="Gene3D" id="3.40.630.30">
    <property type="match status" value="1"/>
</dbReference>
<dbReference type="CDD" id="cd04301">
    <property type="entry name" value="NAT_SF"/>
    <property type="match status" value="1"/>
</dbReference>
<evidence type="ECO:0000313" key="4">
    <source>
        <dbReference type="Proteomes" id="UP000468413"/>
    </source>
</evidence>
<dbReference type="RefSeq" id="WP_152209959.1">
    <property type="nucleotide sequence ID" value="NZ_WBVS01000006.1"/>
</dbReference>
<evidence type="ECO:0000313" key="3">
    <source>
        <dbReference type="EMBL" id="KAB7787994.1"/>
    </source>
</evidence>
<dbReference type="NCBIfam" id="TIGR01575">
    <property type="entry name" value="rimI"/>
    <property type="match status" value="1"/>
</dbReference>
<evidence type="ECO:0000259" key="2">
    <source>
        <dbReference type="PROSITE" id="PS51186"/>
    </source>
</evidence>
<dbReference type="Pfam" id="PF00583">
    <property type="entry name" value="Acetyltransf_1"/>
    <property type="match status" value="1"/>
</dbReference>
<proteinExistence type="predicted"/>
<dbReference type="InterPro" id="IPR006464">
    <property type="entry name" value="AcTrfase_RimI/Ard1"/>
</dbReference>
<keyword evidence="3" id="KW-0808">Transferase</keyword>
<dbReference type="AlphaFoldDB" id="A0A6I1GJK7"/>
<gene>
    <name evidence="3" type="ORF">F7D08_1388</name>
</gene>
<dbReference type="PROSITE" id="PS51186">
    <property type="entry name" value="GNAT"/>
    <property type="match status" value="1"/>
</dbReference>
<dbReference type="InterPro" id="IPR016181">
    <property type="entry name" value="Acyl_CoA_acyltransferase"/>
</dbReference>
<keyword evidence="4" id="KW-1185">Reference proteome</keyword>
<accession>A0A6I1GJK7</accession>
<feature type="domain" description="N-acetyltransferase" evidence="2">
    <location>
        <begin position="1"/>
        <end position="151"/>
    </location>
</feature>
<comment type="caution">
    <text evidence="3">The sequence shown here is derived from an EMBL/GenBank/DDBJ whole genome shotgun (WGS) entry which is preliminary data.</text>
</comment>
<name>A0A6I1GJK7_9BIFI</name>
<feature type="region of interest" description="Disordered" evidence="1">
    <location>
        <begin position="158"/>
        <end position="178"/>
    </location>
</feature>
<dbReference type="Proteomes" id="UP000468413">
    <property type="component" value="Unassembled WGS sequence"/>
</dbReference>
<organism evidence="3 4">
    <name type="scientific">Bifidobacterium cebidarum</name>
    <dbReference type="NCBI Taxonomy" id="2650773"/>
    <lineage>
        <taxon>Bacteria</taxon>
        <taxon>Bacillati</taxon>
        <taxon>Actinomycetota</taxon>
        <taxon>Actinomycetes</taxon>
        <taxon>Bifidobacteriales</taxon>
        <taxon>Bifidobacteriaceae</taxon>
        <taxon>Bifidobacterium</taxon>
    </lineage>
</organism>
<evidence type="ECO:0000256" key="1">
    <source>
        <dbReference type="SAM" id="MobiDB-lite"/>
    </source>
</evidence>
<protein>
    <submittedName>
        <fullName evidence="3">Ribosomal-protein-alanine N-acetyltransferase RimI</fullName>
    </submittedName>
</protein>
<sequence length="178" mass="19832">MLLDANELGVENAIAAMRGLEVELFGNHAWSEASVRQEIEGTGRTYIFDTDGHAHTVRGFAGYWYDGEDAEIMDVGVGKAYQRQGIARALMRQLITRARQQGARRMLLEVSVINEPAIALYKGLGFERIGLRKRYYQPEGIDAYVMALDLKPRIIGFQSSGGTTTDDNEQTEQNGKES</sequence>
<dbReference type="InterPro" id="IPR000182">
    <property type="entry name" value="GNAT_dom"/>
</dbReference>